<reference evidence="1" key="1">
    <citation type="journal article" date="2013" name="Nat. Commun.">
        <title>Whole-genome sequencing of Oryza brachyantha reveals mechanisms underlying Oryza genome evolution.</title>
        <authorList>
            <person name="Chen J."/>
            <person name="Huang Q."/>
            <person name="Gao D."/>
            <person name="Wang J."/>
            <person name="Lang Y."/>
            <person name="Liu T."/>
            <person name="Li B."/>
            <person name="Bai Z."/>
            <person name="Luis Goicoechea J."/>
            <person name="Liang C."/>
            <person name="Chen C."/>
            <person name="Zhang W."/>
            <person name="Sun S."/>
            <person name="Liao Y."/>
            <person name="Zhang X."/>
            <person name="Yang L."/>
            <person name="Song C."/>
            <person name="Wang M."/>
            <person name="Shi J."/>
            <person name="Liu G."/>
            <person name="Liu J."/>
            <person name="Zhou H."/>
            <person name="Zhou W."/>
            <person name="Yu Q."/>
            <person name="An N."/>
            <person name="Chen Y."/>
            <person name="Cai Q."/>
            <person name="Wang B."/>
            <person name="Liu B."/>
            <person name="Min J."/>
            <person name="Huang Y."/>
            <person name="Wu H."/>
            <person name="Li Z."/>
            <person name="Zhang Y."/>
            <person name="Yin Y."/>
            <person name="Song W."/>
            <person name="Jiang J."/>
            <person name="Jackson S.A."/>
            <person name="Wing R.A."/>
            <person name="Wang J."/>
            <person name="Chen M."/>
        </authorList>
    </citation>
    <scope>NUCLEOTIDE SEQUENCE [LARGE SCALE GENOMIC DNA]</scope>
    <source>
        <strain evidence="1">cv. IRGC 101232</strain>
    </source>
</reference>
<proteinExistence type="predicted"/>
<organism evidence="1">
    <name type="scientific">Oryza brachyantha</name>
    <name type="common">malo sina</name>
    <dbReference type="NCBI Taxonomy" id="4533"/>
    <lineage>
        <taxon>Eukaryota</taxon>
        <taxon>Viridiplantae</taxon>
        <taxon>Streptophyta</taxon>
        <taxon>Embryophyta</taxon>
        <taxon>Tracheophyta</taxon>
        <taxon>Spermatophyta</taxon>
        <taxon>Magnoliopsida</taxon>
        <taxon>Liliopsida</taxon>
        <taxon>Poales</taxon>
        <taxon>Poaceae</taxon>
        <taxon>BOP clade</taxon>
        <taxon>Oryzoideae</taxon>
        <taxon>Oryzeae</taxon>
        <taxon>Oryzinae</taxon>
        <taxon>Oryza</taxon>
    </lineage>
</organism>
<reference evidence="1" key="2">
    <citation type="submission" date="2013-04" db="UniProtKB">
        <authorList>
            <consortium name="EnsemblPlants"/>
        </authorList>
    </citation>
    <scope>IDENTIFICATION</scope>
</reference>
<protein>
    <submittedName>
        <fullName evidence="1">Uncharacterized protein</fullName>
    </submittedName>
</protein>
<dbReference type="EnsemblPlants" id="OB08G28650.1">
    <property type="protein sequence ID" value="OB08G28650.1"/>
    <property type="gene ID" value="OB08G28650"/>
</dbReference>
<dbReference type="Proteomes" id="UP000006038">
    <property type="component" value="Chromosome 8"/>
</dbReference>
<keyword evidence="2" id="KW-1185">Reference proteome</keyword>
<accession>J3MUT4</accession>
<evidence type="ECO:0000313" key="2">
    <source>
        <dbReference type="Proteomes" id="UP000006038"/>
    </source>
</evidence>
<name>J3MUT4_ORYBR</name>
<dbReference type="Gramene" id="OB08G28650.1">
    <property type="protein sequence ID" value="OB08G28650.1"/>
    <property type="gene ID" value="OB08G28650"/>
</dbReference>
<evidence type="ECO:0000313" key="1">
    <source>
        <dbReference type="EnsemblPlants" id="OB08G28650.1"/>
    </source>
</evidence>
<sequence>MWSYQCVTCKDKELCLTCVFGGDGALSCCCCSQCACGAGCAVICAGPAGFVLGHFLHKLFRGCTGLPY</sequence>
<dbReference type="HOGENOM" id="CLU_2801589_0_0_1"/>